<evidence type="ECO:0000313" key="7">
    <source>
        <dbReference type="Proteomes" id="UP000272924"/>
    </source>
</evidence>
<evidence type="ECO:0000259" key="5">
    <source>
        <dbReference type="PROSITE" id="PS50931"/>
    </source>
</evidence>
<dbReference type="InterPro" id="IPR036388">
    <property type="entry name" value="WH-like_DNA-bd_sf"/>
</dbReference>
<dbReference type="AlphaFoldDB" id="A0A3Q9F2S1"/>
<dbReference type="KEGG" id="spei:EHW89_05120"/>
<gene>
    <name evidence="6" type="ORF">EHW89_05120</name>
</gene>
<keyword evidence="7" id="KW-1185">Reference proteome</keyword>
<dbReference type="SUPFAM" id="SSF46785">
    <property type="entry name" value="Winged helix' DNA-binding domain"/>
    <property type="match status" value="1"/>
</dbReference>
<dbReference type="PANTHER" id="PTHR30419:SF8">
    <property type="entry name" value="NITROGEN ASSIMILATION TRANSCRIPTIONAL ACTIVATOR-RELATED"/>
    <property type="match status" value="1"/>
</dbReference>
<protein>
    <submittedName>
        <fullName evidence="6">LysR family transcriptional regulator</fullName>
    </submittedName>
</protein>
<dbReference type="PANTHER" id="PTHR30419">
    <property type="entry name" value="HTH-TYPE TRANSCRIPTIONAL REGULATOR YBHD"/>
    <property type="match status" value="1"/>
</dbReference>
<keyword evidence="2" id="KW-0805">Transcription regulation</keyword>
<dbReference type="Pfam" id="PF00126">
    <property type="entry name" value="HTH_1"/>
    <property type="match status" value="1"/>
</dbReference>
<evidence type="ECO:0000313" key="6">
    <source>
        <dbReference type="EMBL" id="AZQ41872.1"/>
    </source>
</evidence>
<name>A0A3Q9F2S1_9STRE</name>
<evidence type="ECO:0000256" key="3">
    <source>
        <dbReference type="ARBA" id="ARBA00023125"/>
    </source>
</evidence>
<keyword evidence="3" id="KW-0238">DNA-binding</keyword>
<dbReference type="RefSeq" id="WP_126467067.1">
    <property type="nucleotide sequence ID" value="NZ_CP034543.1"/>
</dbReference>
<keyword evidence="4" id="KW-0804">Transcription</keyword>
<evidence type="ECO:0000256" key="4">
    <source>
        <dbReference type="ARBA" id="ARBA00023163"/>
    </source>
</evidence>
<dbReference type="InterPro" id="IPR005119">
    <property type="entry name" value="LysR_subst-bd"/>
</dbReference>
<evidence type="ECO:0000256" key="1">
    <source>
        <dbReference type="ARBA" id="ARBA00009437"/>
    </source>
</evidence>
<comment type="similarity">
    <text evidence="1">Belongs to the LysR transcriptional regulatory family.</text>
</comment>
<dbReference type="Gene3D" id="3.40.190.290">
    <property type="match status" value="1"/>
</dbReference>
<sequence length="296" mass="33924">MNIKDFEYFYSLTQLQSYTAVANKFDISQPSVSYAVKRLEEEFNCKLIAADPSHRTFSLTEQGEILLSHLKRILPELSSAHKEINRSLAHYSTVGFPPMIMNYLLSFIPENDDKAALFQKIRPIRGGSVELLRLLENGDLDVSFVATLGPLSHNGLNLQRLFSSEVFVVMSKSHPLADKEILSFSELIDESFIVLDQHFIHLKAFRELNQKHHNKAEIFFQTDDVDLLKQMLRKNIGISLLADFAFPNDEEKLVKIPLSKGDKIIFYVYLASLKSTILNEDVLNFFDYTTNLLDEK</sequence>
<dbReference type="PROSITE" id="PS50931">
    <property type="entry name" value="HTH_LYSR"/>
    <property type="match status" value="1"/>
</dbReference>
<dbReference type="GO" id="GO:0003700">
    <property type="term" value="F:DNA-binding transcription factor activity"/>
    <property type="evidence" value="ECO:0007669"/>
    <property type="project" value="InterPro"/>
</dbReference>
<organism evidence="6 7">
    <name type="scientific">Streptococcus periodonticum</name>
    <dbReference type="NCBI Taxonomy" id="2490633"/>
    <lineage>
        <taxon>Bacteria</taxon>
        <taxon>Bacillati</taxon>
        <taxon>Bacillota</taxon>
        <taxon>Bacilli</taxon>
        <taxon>Lactobacillales</taxon>
        <taxon>Streptococcaceae</taxon>
        <taxon>Streptococcus</taxon>
    </lineage>
</organism>
<dbReference type="GO" id="GO:0003677">
    <property type="term" value="F:DNA binding"/>
    <property type="evidence" value="ECO:0007669"/>
    <property type="project" value="UniProtKB-KW"/>
</dbReference>
<proteinExistence type="inferred from homology"/>
<dbReference type="InterPro" id="IPR000847">
    <property type="entry name" value="LysR_HTH_N"/>
</dbReference>
<dbReference type="Proteomes" id="UP000272924">
    <property type="component" value="Chromosome"/>
</dbReference>
<dbReference type="Pfam" id="PF03466">
    <property type="entry name" value="LysR_substrate"/>
    <property type="match status" value="1"/>
</dbReference>
<feature type="domain" description="HTH lysR-type" evidence="5">
    <location>
        <begin position="1"/>
        <end position="58"/>
    </location>
</feature>
<evidence type="ECO:0000256" key="2">
    <source>
        <dbReference type="ARBA" id="ARBA00023015"/>
    </source>
</evidence>
<dbReference type="EMBL" id="CP034543">
    <property type="protein sequence ID" value="AZQ41872.1"/>
    <property type="molecule type" value="Genomic_DNA"/>
</dbReference>
<accession>A0A3Q9F2S1</accession>
<dbReference type="SUPFAM" id="SSF53850">
    <property type="entry name" value="Periplasmic binding protein-like II"/>
    <property type="match status" value="1"/>
</dbReference>
<dbReference type="InterPro" id="IPR036390">
    <property type="entry name" value="WH_DNA-bd_sf"/>
</dbReference>
<dbReference type="GO" id="GO:0005829">
    <property type="term" value="C:cytosol"/>
    <property type="evidence" value="ECO:0007669"/>
    <property type="project" value="TreeGrafter"/>
</dbReference>
<dbReference type="InterPro" id="IPR050950">
    <property type="entry name" value="HTH-type_LysR_regulators"/>
</dbReference>
<dbReference type="Gene3D" id="1.10.10.10">
    <property type="entry name" value="Winged helix-like DNA-binding domain superfamily/Winged helix DNA-binding domain"/>
    <property type="match status" value="1"/>
</dbReference>
<reference evidence="7" key="1">
    <citation type="submission" date="2018-12" db="EMBL/GenBank/DDBJ databases">
        <title>Genome sequencing of Streptococcus sp. KCOM 2412 (= ChDC F135).</title>
        <authorList>
            <person name="Kook J.-K."/>
            <person name="Park S.-N."/>
            <person name="Lim Y.K."/>
        </authorList>
    </citation>
    <scope>NUCLEOTIDE SEQUENCE [LARGE SCALE GENOMIC DNA]</scope>
    <source>
        <strain evidence="7">KCOM 2412</strain>
    </source>
</reference>